<gene>
    <name evidence="1" type="ORF">ABC974_20505</name>
</gene>
<dbReference type="RefSeq" id="WP_345840518.1">
    <property type="nucleotide sequence ID" value="NZ_JBDIME010000022.1"/>
</dbReference>
<organism evidence="1 2">
    <name type="scientific">Sphingomonas oligophenolica</name>
    <dbReference type="NCBI Taxonomy" id="301154"/>
    <lineage>
        <taxon>Bacteria</taxon>
        <taxon>Pseudomonadati</taxon>
        <taxon>Pseudomonadota</taxon>
        <taxon>Alphaproteobacteria</taxon>
        <taxon>Sphingomonadales</taxon>
        <taxon>Sphingomonadaceae</taxon>
        <taxon>Sphingomonas</taxon>
    </lineage>
</organism>
<proteinExistence type="predicted"/>
<protein>
    <submittedName>
        <fullName evidence="1">Uncharacterized protein</fullName>
    </submittedName>
</protein>
<accession>A0ABU9Y8A7</accession>
<evidence type="ECO:0000313" key="2">
    <source>
        <dbReference type="Proteomes" id="UP001419910"/>
    </source>
</evidence>
<keyword evidence="2" id="KW-1185">Reference proteome</keyword>
<evidence type="ECO:0000313" key="1">
    <source>
        <dbReference type="EMBL" id="MEN2792022.1"/>
    </source>
</evidence>
<reference evidence="1 2" key="1">
    <citation type="submission" date="2024-05" db="EMBL/GenBank/DDBJ databases">
        <authorList>
            <person name="Liu Q."/>
            <person name="Xin Y.-H."/>
        </authorList>
    </citation>
    <scope>NUCLEOTIDE SEQUENCE [LARGE SCALE GENOMIC DNA]</scope>
    <source>
        <strain evidence="1 2">CGMCC 1.10181</strain>
    </source>
</reference>
<dbReference type="Proteomes" id="UP001419910">
    <property type="component" value="Unassembled WGS sequence"/>
</dbReference>
<dbReference type="EMBL" id="JBDIME010000022">
    <property type="protein sequence ID" value="MEN2792022.1"/>
    <property type="molecule type" value="Genomic_DNA"/>
</dbReference>
<sequence length="278" mass="30593">MTPSPRPGRWEHAGAYLVRSREPKLWIVPTSNLPTIPYSPTSKSVAHDGGSPELCERIVSLTEPRTSAGRWARARGWRVAFEAPLGPLTATVLVRRYIYTFQGCWSFDGRIVLFDRDKPVATVITAPTELIQIGLVEPTERAALRVETISNDVPFGDLVFSHGRIEAEPLPPQDMVCDGRAAVPNVFGVPIIEASRVLRGAGWRPVPPPTSKLAENLGVAARYDKGLSEVTECTPMAVCGFQYRSRGIVTELSVIADGGSEFVYRHDENCSGRARRRQ</sequence>
<name>A0ABU9Y8A7_9SPHN</name>
<comment type="caution">
    <text evidence="1">The sequence shown here is derived from an EMBL/GenBank/DDBJ whole genome shotgun (WGS) entry which is preliminary data.</text>
</comment>